<evidence type="ECO:0000256" key="2">
    <source>
        <dbReference type="SAM" id="SignalP"/>
    </source>
</evidence>
<dbReference type="AlphaFoldDB" id="A0A2N9L758"/>
<accession>A0A2N9L758</accession>
<feature type="signal peptide" evidence="2">
    <location>
        <begin position="1"/>
        <end position="29"/>
    </location>
</feature>
<dbReference type="PROSITE" id="PS51318">
    <property type="entry name" value="TAT"/>
    <property type="match status" value="1"/>
</dbReference>
<dbReference type="Proteomes" id="UP000239735">
    <property type="component" value="Unassembled WGS sequence"/>
</dbReference>
<feature type="chain" id="PRO_5015009726" description="DUF362 domain-containing protein" evidence="2">
    <location>
        <begin position="30"/>
        <end position="390"/>
    </location>
</feature>
<sequence>MMKLRCSRREFLGIAGMAAGAAIAQPALASIIPAPSSRVAIGICPEYDRRVSDILSAMFDQLGGLEKLVRGKTVAIKLNMTGPASDKLNEMPNQLTHWVHPRVIGSLVSLLGNAGAQRIRLLESAPIGTKPLEEFMLSAGWQPKDFSSAAARVEFENTNFLGNGKTYARFMVPGGGLMYAGYDLNHSYRDTDVFVSLAKLKEHRTAGITLSMKNCFGITPCTIYSRQAPEDEPSLIPMGYREPMHSGSRVPPRSAPQPVAESSDPGFRVPRVTADLVAARPIHLAVIDGIFTMTGGELPNQERNWIHRPVHPGVLIAGMNCVSTDAVATAVMGLNPMADRGAPPFETCDSTLRLAEHLGVGTRDLSRIKVVGTPIAKARFRFPTLTQLTT</sequence>
<evidence type="ECO:0000313" key="5">
    <source>
        <dbReference type="Proteomes" id="UP000239735"/>
    </source>
</evidence>
<proteinExistence type="predicted"/>
<feature type="region of interest" description="Disordered" evidence="1">
    <location>
        <begin position="241"/>
        <end position="266"/>
    </location>
</feature>
<dbReference type="EMBL" id="OKRB01000076">
    <property type="protein sequence ID" value="SPE19109.1"/>
    <property type="molecule type" value="Genomic_DNA"/>
</dbReference>
<dbReference type="InterPro" id="IPR006311">
    <property type="entry name" value="TAT_signal"/>
</dbReference>
<dbReference type="OrthoDB" id="9807879at2"/>
<name>A0A2N9L758_9BACT</name>
<protein>
    <recommendedName>
        <fullName evidence="3">DUF362 domain-containing protein</fullName>
    </recommendedName>
</protein>
<gene>
    <name evidence="4" type="ORF">SBA5_200021</name>
</gene>
<feature type="domain" description="DUF362" evidence="3">
    <location>
        <begin position="74"/>
        <end position="329"/>
    </location>
</feature>
<organism evidence="4 5">
    <name type="scientific">Candidatus Sulfuritelmatomonas gaucii</name>
    <dbReference type="NCBI Taxonomy" id="2043161"/>
    <lineage>
        <taxon>Bacteria</taxon>
        <taxon>Pseudomonadati</taxon>
        <taxon>Acidobacteriota</taxon>
        <taxon>Terriglobia</taxon>
        <taxon>Terriglobales</taxon>
        <taxon>Acidobacteriaceae</taxon>
        <taxon>Candidatus Sulfuritelmatomonas</taxon>
    </lineage>
</organism>
<keyword evidence="2" id="KW-0732">Signal</keyword>
<dbReference type="InterPro" id="IPR007160">
    <property type="entry name" value="DUF362"/>
</dbReference>
<reference evidence="5" key="1">
    <citation type="submission" date="2018-02" db="EMBL/GenBank/DDBJ databases">
        <authorList>
            <person name="Hausmann B."/>
        </authorList>
    </citation>
    <scope>NUCLEOTIDE SEQUENCE [LARGE SCALE GENOMIC DNA]</scope>
    <source>
        <strain evidence="5">Peat soil MAG SbA5</strain>
    </source>
</reference>
<evidence type="ECO:0000256" key="1">
    <source>
        <dbReference type="SAM" id="MobiDB-lite"/>
    </source>
</evidence>
<dbReference type="Pfam" id="PF04015">
    <property type="entry name" value="DUF362"/>
    <property type="match status" value="1"/>
</dbReference>
<evidence type="ECO:0000259" key="3">
    <source>
        <dbReference type="Pfam" id="PF04015"/>
    </source>
</evidence>
<evidence type="ECO:0000313" key="4">
    <source>
        <dbReference type="EMBL" id="SPE19109.1"/>
    </source>
</evidence>